<dbReference type="InterPro" id="IPR001387">
    <property type="entry name" value="Cro/C1-type_HTH"/>
</dbReference>
<dbReference type="Gene3D" id="1.10.260.40">
    <property type="entry name" value="lambda repressor-like DNA-binding domains"/>
    <property type="match status" value="1"/>
</dbReference>
<dbReference type="AlphaFoldDB" id="A0A495URL2"/>
<proteinExistence type="predicted"/>
<sequence length="95" mass="10345">MGAHESPNCPVARRLKEARLGAGLSQRRLGIAAGIDPGTASTRINRYERGAHIPDYSTLTAIAHVLNVPVAWFYADRDDLASWILAFDSSLSPRN</sequence>
<dbReference type="PROSITE" id="PS50943">
    <property type="entry name" value="HTH_CROC1"/>
    <property type="match status" value="1"/>
</dbReference>
<dbReference type="EMBL" id="RBXL01000002">
    <property type="protein sequence ID" value="RKT38038.1"/>
    <property type="molecule type" value="Genomic_DNA"/>
</dbReference>
<feature type="domain" description="HTH cro/C1-type" evidence="1">
    <location>
        <begin position="15"/>
        <end position="73"/>
    </location>
</feature>
<dbReference type="Proteomes" id="UP000274556">
    <property type="component" value="Unassembled WGS sequence"/>
</dbReference>
<evidence type="ECO:0000313" key="3">
    <source>
        <dbReference type="Proteomes" id="UP000274556"/>
    </source>
</evidence>
<evidence type="ECO:0000313" key="2">
    <source>
        <dbReference type="EMBL" id="RKT38038.1"/>
    </source>
</evidence>
<organism evidence="2 3">
    <name type="scientific">Thiocapsa rosea</name>
    <dbReference type="NCBI Taxonomy" id="69360"/>
    <lineage>
        <taxon>Bacteria</taxon>
        <taxon>Pseudomonadati</taxon>
        <taxon>Pseudomonadota</taxon>
        <taxon>Gammaproteobacteria</taxon>
        <taxon>Chromatiales</taxon>
        <taxon>Chromatiaceae</taxon>
        <taxon>Thiocapsa</taxon>
    </lineage>
</organism>
<dbReference type="GO" id="GO:0003677">
    <property type="term" value="F:DNA binding"/>
    <property type="evidence" value="ECO:0007669"/>
    <property type="project" value="InterPro"/>
</dbReference>
<dbReference type="Pfam" id="PF01381">
    <property type="entry name" value="HTH_3"/>
    <property type="match status" value="1"/>
</dbReference>
<dbReference type="SMART" id="SM00530">
    <property type="entry name" value="HTH_XRE"/>
    <property type="match status" value="1"/>
</dbReference>
<protein>
    <submittedName>
        <fullName evidence="2">Helix-turn-helix protein</fullName>
    </submittedName>
</protein>
<dbReference type="CDD" id="cd00093">
    <property type="entry name" value="HTH_XRE"/>
    <property type="match status" value="1"/>
</dbReference>
<accession>A0A495URL2</accession>
<evidence type="ECO:0000259" key="1">
    <source>
        <dbReference type="PROSITE" id="PS50943"/>
    </source>
</evidence>
<gene>
    <name evidence="2" type="ORF">BDD21_5563</name>
</gene>
<reference evidence="2 3" key="1">
    <citation type="submission" date="2018-10" db="EMBL/GenBank/DDBJ databases">
        <title>Genomic Encyclopedia of Archaeal and Bacterial Type Strains, Phase II (KMG-II): from individual species to whole genera.</title>
        <authorList>
            <person name="Goeker M."/>
        </authorList>
    </citation>
    <scope>NUCLEOTIDE SEQUENCE [LARGE SCALE GENOMIC DNA]</scope>
    <source>
        <strain evidence="2 3">DSM 235</strain>
    </source>
</reference>
<dbReference type="InterPro" id="IPR010982">
    <property type="entry name" value="Lambda_DNA-bd_dom_sf"/>
</dbReference>
<comment type="caution">
    <text evidence="2">The sequence shown here is derived from an EMBL/GenBank/DDBJ whole genome shotgun (WGS) entry which is preliminary data.</text>
</comment>
<dbReference type="OrthoDB" id="6006530at2"/>
<keyword evidence="3" id="KW-1185">Reference proteome</keyword>
<name>A0A495URL2_9GAMM</name>
<dbReference type="RefSeq" id="WP_120800315.1">
    <property type="nucleotide sequence ID" value="NZ_RBXL01000002.1"/>
</dbReference>
<dbReference type="SUPFAM" id="SSF47413">
    <property type="entry name" value="lambda repressor-like DNA-binding domains"/>
    <property type="match status" value="1"/>
</dbReference>